<dbReference type="Gene3D" id="2.180.10.10">
    <property type="entry name" value="RHS repeat-associated core"/>
    <property type="match status" value="3"/>
</dbReference>
<dbReference type="NCBIfam" id="TIGR03696">
    <property type="entry name" value="Rhs_assc_core"/>
    <property type="match status" value="1"/>
</dbReference>
<dbReference type="Pfam" id="PF05593">
    <property type="entry name" value="RHS_repeat"/>
    <property type="match status" value="4"/>
</dbReference>
<dbReference type="Proteomes" id="UP000318538">
    <property type="component" value="Chromosome"/>
</dbReference>
<organism evidence="1 2">
    <name type="scientific">Rubripirellula lacrimiformis</name>
    <dbReference type="NCBI Taxonomy" id="1930273"/>
    <lineage>
        <taxon>Bacteria</taxon>
        <taxon>Pseudomonadati</taxon>
        <taxon>Planctomycetota</taxon>
        <taxon>Planctomycetia</taxon>
        <taxon>Pirellulales</taxon>
        <taxon>Pirellulaceae</taxon>
        <taxon>Rubripirellula</taxon>
    </lineage>
</organism>
<keyword evidence="2" id="KW-1185">Reference proteome</keyword>
<dbReference type="InterPro" id="IPR006530">
    <property type="entry name" value="YD"/>
</dbReference>
<accession>A0A517NJW2</accession>
<dbReference type="EC" id="3.1.-.-" evidence="1"/>
<dbReference type="InterPro" id="IPR022385">
    <property type="entry name" value="Rhs_assc_core"/>
</dbReference>
<dbReference type="EMBL" id="CP036525">
    <property type="protein sequence ID" value="QDT07419.1"/>
    <property type="molecule type" value="Genomic_DNA"/>
</dbReference>
<dbReference type="GO" id="GO:0016787">
    <property type="term" value="F:hydrolase activity"/>
    <property type="evidence" value="ECO:0007669"/>
    <property type="project" value="UniProtKB-KW"/>
</dbReference>
<protein>
    <submittedName>
        <fullName evidence="1">tRNA(Glu)-specific nuclease WapA</fullName>
        <ecNumber evidence="1">3.1.-.-</ecNumber>
    </submittedName>
</protein>
<name>A0A517NJW2_9BACT</name>
<evidence type="ECO:0000313" key="2">
    <source>
        <dbReference type="Proteomes" id="UP000318538"/>
    </source>
</evidence>
<reference evidence="1 2" key="1">
    <citation type="submission" date="2019-02" db="EMBL/GenBank/DDBJ databases">
        <title>Deep-cultivation of Planctomycetes and their phenomic and genomic characterization uncovers novel biology.</title>
        <authorList>
            <person name="Wiegand S."/>
            <person name="Jogler M."/>
            <person name="Boedeker C."/>
            <person name="Pinto D."/>
            <person name="Vollmers J."/>
            <person name="Rivas-Marin E."/>
            <person name="Kohn T."/>
            <person name="Peeters S.H."/>
            <person name="Heuer A."/>
            <person name="Rast P."/>
            <person name="Oberbeckmann S."/>
            <person name="Bunk B."/>
            <person name="Jeske O."/>
            <person name="Meyerdierks A."/>
            <person name="Storesund J.E."/>
            <person name="Kallscheuer N."/>
            <person name="Luecker S."/>
            <person name="Lage O.M."/>
            <person name="Pohl T."/>
            <person name="Merkel B.J."/>
            <person name="Hornburger P."/>
            <person name="Mueller R.-W."/>
            <person name="Bruemmer F."/>
            <person name="Labrenz M."/>
            <person name="Spormann A.M."/>
            <person name="Op den Camp H."/>
            <person name="Overmann J."/>
            <person name="Amann R."/>
            <person name="Jetten M.S.M."/>
            <person name="Mascher T."/>
            <person name="Medema M.H."/>
            <person name="Devos D.P."/>
            <person name="Kaster A.-K."/>
            <person name="Ovreas L."/>
            <person name="Rohde M."/>
            <person name="Galperin M.Y."/>
            <person name="Jogler C."/>
        </authorList>
    </citation>
    <scope>NUCLEOTIDE SEQUENCE [LARGE SCALE GENOMIC DNA]</scope>
    <source>
        <strain evidence="1 2">K22_7</strain>
    </source>
</reference>
<dbReference type="PANTHER" id="PTHR32305:SF15">
    <property type="entry name" value="PROTEIN RHSA-RELATED"/>
    <property type="match status" value="1"/>
</dbReference>
<gene>
    <name evidence="1" type="primary">wapA_1</name>
    <name evidence="1" type="ORF">K227x_58460</name>
</gene>
<evidence type="ECO:0000313" key="1">
    <source>
        <dbReference type="EMBL" id="QDT07419.1"/>
    </source>
</evidence>
<dbReference type="PANTHER" id="PTHR32305">
    <property type="match status" value="1"/>
</dbReference>
<dbReference type="NCBIfam" id="TIGR01643">
    <property type="entry name" value="YD_repeat_2x"/>
    <property type="match status" value="6"/>
</dbReference>
<dbReference type="KEGG" id="rlc:K227x_58460"/>
<dbReference type="InterPro" id="IPR050708">
    <property type="entry name" value="T6SS_VgrG/RHS"/>
</dbReference>
<dbReference type="InterPro" id="IPR031325">
    <property type="entry name" value="RHS_repeat"/>
</dbReference>
<proteinExistence type="predicted"/>
<sequence length="2040" mass="220625">MKNARLASVEPRLLSIAFVLTASFLFTSMAMGTDGGSTSPTISESEADDIASTDVPLMCWNSSFDLDGCQGEDGEPGSGCGCGGEVEAPNQDAIPAIPGNTSKSMSNDAYFSHGQSRVFNVTYNYFHNATDYSAPDGYSTSIKRFHRSRDLTEVSSFGPGVFSSCDIRFQFNSLGGINTSIFKASIFDPSAASRVEFRYQLNLAEDAVSLIPSDRSRFKKIEILDDQLAAIEAPLPGYYDIDADAFEFAGAEFARATSWNGDIFLFELVVAEAYPGFDPAVHHPQNGRLIEAHTRDGNGYTINYKTWTQPQIDAAPDRLWQIDTVVDSHGQTLTFDYNAQQQSGLWAVSRITLPNSDYIDYGYAGGFLSTVDYPDGTQTTISYAAGTNGLVEMDFEDVAAAPKHRRKTVSLTGSVATVNGSVVPTAVGLTRVVVNGEDEVTYLNGAGESSIKGVIYEGGGRLKQTVQNLDTFDFAPEIFYQDGWSIAEEMGEMTLTGQAEPIFQLETGISMKTGNPEASRDSRGVFREFEYDSNGSLTFIHYSDGSTFEAFCYDGGNNLIRMRDRNGNVTRYTYDSAGRMLTKAEGLVDGVSNPGDVYSSVYNRCPTDDVQTAEYAVETFTYISPGNDGEGRIESKTDPLGNVTNYEYDSLDRLKKIIQPTASLGGSRPETAYAYKSDGRLDTVVDPAGHTTQFFYDSRGREISRLYDDGTSDRTIYGVTGDSTGLVVKRINRAKVVSTFEYDKADRLVEETKAAAVIDDSDTEVATSDIAIAQTMEYLNGTDSVVAVRQSGDLTEYLYDSRGRRIGTFVNSSDGGKQATQLVFRDNKLLSREDSSGRKTFHAYDATDGRLIRTVTGLTAEFSLADYAAVNSLVRDSGPNADYLISDRVYRANGTLEWSYDGRNSATTTEYDSRNRAIAVIADADYDDRSTLSTLPTAMELRTETDCDLASNVTEVRSPRYFDSGDSEGYQKAKETWTYNGRGLTATHTEAPGTAEAATESFAYDLLGRRIERTDFAGKVWKTHYEDCCGQVMASENPLGHGSIVRKDAVGRTIHQVSIEDYTSHVASLDDPVNAKTLREMTTKYDGRGRPVARTTWLVARGTVDATDPPIAGLGGVSATDGLTEQFLYDDDLTDDVGLDSSGGMTLLIGSDPVSLSAALTKLADTEANGGAGVSFDADATGSARVTINPEGEVRYAISDAAGRSVMSGVLKASDSSLITWNCSVHDATTTVSGFGTVLVSKSVNALGKVSQRHTDAAGRTIQSLDALGKITSYEFDAAGNQLKVRDPNGVGQDCTYDALGRDLSCTDTSSAVVSSSYDTAGNKIAATDTKSETTTYAFDARGRQVMQTDRLGGETEFAYSATGQLLSLTDAQDQVTSYTYDDAGTKLTETYPDHVPSSTPGQTGYGIVSFTPDATGRTEARMDQQGDTCTYAYDLAGRLLDKVYAANASGPLSGQGHTDTFTYDDAGRTLTAVSGRYANTVTYTYDDAGRKATEALTMGGQTYTTATGYDAVGQVSGYTYPDGTAVARTYSDRGQLATIAYASTTVDTRTYDDGGRMTGSAYNNGVSATRAYNTDNTLASITHSGAAVGNYTYGWDSNKNKTSEAITGTLSGYGFDVGSSGYDDEDRLVNWERDDSSLDQSWNLSLVGDWNSFTENASSQARTHGPTHEMLTVAGQAVTHDTKGNTTSIPAVLRPGSDPLAMKWDFENKLIGADIDNDATDDVTYQWDALLRRVGRDDGTTASIYVQNGQQTVADYTSGTAASSPTYNYVYASYIDEPVLRGGTGGLRYYHRNQQYSVTAMTNGGGTVSERYAYDAYGTPTTTDASGTSLTTSTENNRYTYTGREYDEALGLYHYRARMYDSESGRFCSRDPIGHELLDIVKDRRVKEFFQNIDWSLVDDDVFENSTFLKVAEVYGVHRESLSLGNPGQETPLQKHSYGLYGYVESNPITWVDPSGNWPLCSCGCVPAAPAPVPLPLPMPWWLPPVMPGITFCGAFCGSNGLCPPAICSVIPCARESNWIWSKSTNTWTLLGTGGGCQI</sequence>
<keyword evidence="1" id="KW-0378">Hydrolase</keyword>